<feature type="region of interest" description="Disordered" evidence="1">
    <location>
        <begin position="67"/>
        <end position="94"/>
    </location>
</feature>
<feature type="compositionally biased region" description="Polar residues" evidence="1">
    <location>
        <begin position="67"/>
        <end position="89"/>
    </location>
</feature>
<organism evidence="2">
    <name type="scientific">Tanacetum cinerariifolium</name>
    <name type="common">Dalmatian daisy</name>
    <name type="synonym">Chrysanthemum cinerariifolium</name>
    <dbReference type="NCBI Taxonomy" id="118510"/>
    <lineage>
        <taxon>Eukaryota</taxon>
        <taxon>Viridiplantae</taxon>
        <taxon>Streptophyta</taxon>
        <taxon>Embryophyta</taxon>
        <taxon>Tracheophyta</taxon>
        <taxon>Spermatophyta</taxon>
        <taxon>Magnoliopsida</taxon>
        <taxon>eudicotyledons</taxon>
        <taxon>Gunneridae</taxon>
        <taxon>Pentapetalae</taxon>
        <taxon>asterids</taxon>
        <taxon>campanulids</taxon>
        <taxon>Asterales</taxon>
        <taxon>Asteraceae</taxon>
        <taxon>Asteroideae</taxon>
        <taxon>Anthemideae</taxon>
        <taxon>Anthemidinae</taxon>
        <taxon>Tanacetum</taxon>
    </lineage>
</organism>
<gene>
    <name evidence="2" type="ORF">Tci_039659</name>
</gene>
<name>A0A6L2M0X4_TANCI</name>
<dbReference type="AlphaFoldDB" id="A0A6L2M0X4"/>
<dbReference type="PANTHER" id="PTHR46250:SF15">
    <property type="entry name" value="OS01G0523800 PROTEIN"/>
    <property type="match status" value="1"/>
</dbReference>
<reference evidence="2" key="1">
    <citation type="journal article" date="2019" name="Sci. Rep.">
        <title>Draft genome of Tanacetum cinerariifolium, the natural source of mosquito coil.</title>
        <authorList>
            <person name="Yamashiro T."/>
            <person name="Shiraishi A."/>
            <person name="Satake H."/>
            <person name="Nakayama K."/>
        </authorList>
    </citation>
    <scope>NUCLEOTIDE SEQUENCE</scope>
</reference>
<feature type="compositionally biased region" description="Polar residues" evidence="1">
    <location>
        <begin position="10"/>
        <end position="23"/>
    </location>
</feature>
<comment type="caution">
    <text evidence="2">The sequence shown here is derived from an EMBL/GenBank/DDBJ whole genome shotgun (WGS) entry which is preliminary data.</text>
</comment>
<dbReference type="PANTHER" id="PTHR46250">
    <property type="entry name" value="MYB/SANT-LIKE DNA-BINDING DOMAIN PROTEIN-RELATED"/>
    <property type="match status" value="1"/>
</dbReference>
<dbReference type="EMBL" id="BKCJ010005611">
    <property type="protein sequence ID" value="GEU67681.1"/>
    <property type="molecule type" value="Genomic_DNA"/>
</dbReference>
<sequence length="324" mass="36318">MARPVHPSAVYQSPTMTHPSTTYQSAPVVHPLSAYTPTTNASPTYQFASAHPASDFQFAPTTNPSPAYQYASTTHHSPSFQFTPTTHSTLPRGRGKNKCFWEESETELLLDVLQDMANDPSWKTDNGFRSNYLGEVHRRILAKRPDFAKIVSPHIESKVACEKQWYENYCKNHKEARGLWDVPFPYFNKLELVYGKDRATGKGAEGFEDAIHNLENEFNGENGGYNLGESHFSLSDDEGNDVQYMPQTTQTTSNFTNATKTTKKHKAAFHGNKAGKKRKTHEAQLEGIDHTFQMFVQGFNANFGTMANAVAHAMTHENTARSCK</sequence>
<accession>A0A6L2M0X4</accession>
<protein>
    <recommendedName>
        <fullName evidence="3">Myb/SANT-like domain-containing protein</fullName>
    </recommendedName>
</protein>
<feature type="region of interest" description="Disordered" evidence="1">
    <location>
        <begin position="1"/>
        <end position="23"/>
    </location>
</feature>
<evidence type="ECO:0008006" key="3">
    <source>
        <dbReference type="Google" id="ProtNLM"/>
    </source>
</evidence>
<evidence type="ECO:0000256" key="1">
    <source>
        <dbReference type="SAM" id="MobiDB-lite"/>
    </source>
</evidence>
<evidence type="ECO:0000313" key="2">
    <source>
        <dbReference type="EMBL" id="GEU67681.1"/>
    </source>
</evidence>
<proteinExistence type="predicted"/>